<gene>
    <name evidence="1" type="ORF">POVWA1_052040</name>
    <name evidence="2" type="ORF">POVWA2_081730</name>
</gene>
<dbReference type="AlphaFoldDB" id="A0A1A8ZNR7"/>
<evidence type="ECO:0000313" key="4">
    <source>
        <dbReference type="Proteomes" id="UP000078555"/>
    </source>
</evidence>
<evidence type="ECO:0000313" key="2">
    <source>
        <dbReference type="EMBL" id="SBT57816.1"/>
    </source>
</evidence>
<name>A0A1A8ZNR7_PLAOA</name>
<sequence>MSARWVIFRKLGKNAQAHFTSFVKKKKKKKKLKVTNVEPKLLICLAAKRCYHHGNNRILHMGKDVQGEITKAFFTVLVSSFPFSLYQVAAKEICRSHTSHDAKENIYIEGHHD</sequence>
<dbReference type="EMBL" id="FLRD01000137">
    <property type="protein sequence ID" value="SBT45530.1"/>
    <property type="molecule type" value="Genomic_DNA"/>
</dbReference>
<evidence type="ECO:0000313" key="1">
    <source>
        <dbReference type="EMBL" id="SBT45530.1"/>
    </source>
</evidence>
<accession>A0A1A8ZNR7</accession>
<dbReference type="Proteomes" id="UP000078550">
    <property type="component" value="Unassembled WGS sequence"/>
</dbReference>
<dbReference type="EMBL" id="FLRE01002017">
    <property type="protein sequence ID" value="SBT57816.1"/>
    <property type="molecule type" value="Genomic_DNA"/>
</dbReference>
<reference evidence="3 4" key="1">
    <citation type="submission" date="2016-05" db="EMBL/GenBank/DDBJ databases">
        <authorList>
            <person name="Naeem Raeece"/>
        </authorList>
    </citation>
    <scope>NUCLEOTIDE SEQUENCE [LARGE SCALE GENOMIC DNA]</scope>
</reference>
<protein>
    <submittedName>
        <fullName evidence="1">Uncharacterized protein</fullName>
    </submittedName>
</protein>
<reference evidence="1" key="2">
    <citation type="submission" date="2016-05" db="EMBL/GenBank/DDBJ databases">
        <authorList>
            <person name="Lavstsen T."/>
            <person name="Jespersen J.S."/>
        </authorList>
    </citation>
    <scope>NUCLEOTIDE SEQUENCE [LARGE SCALE GENOMIC DNA]</scope>
</reference>
<keyword evidence="4" id="KW-1185">Reference proteome</keyword>
<evidence type="ECO:0000313" key="3">
    <source>
        <dbReference type="Proteomes" id="UP000078550"/>
    </source>
</evidence>
<proteinExistence type="predicted"/>
<organism evidence="1 4">
    <name type="scientific">Plasmodium ovale wallikeri</name>
    <dbReference type="NCBI Taxonomy" id="864142"/>
    <lineage>
        <taxon>Eukaryota</taxon>
        <taxon>Sar</taxon>
        <taxon>Alveolata</taxon>
        <taxon>Apicomplexa</taxon>
        <taxon>Aconoidasida</taxon>
        <taxon>Haemosporida</taxon>
        <taxon>Plasmodiidae</taxon>
        <taxon>Plasmodium</taxon>
        <taxon>Plasmodium (Plasmodium)</taxon>
    </lineage>
</organism>
<dbReference type="Proteomes" id="UP000078555">
    <property type="component" value="Unassembled WGS sequence"/>
</dbReference>